<reference evidence="10 11" key="1">
    <citation type="journal article" date="2021" name="Commun. Biol.">
        <title>The genome of Shorea leprosula (Dipterocarpaceae) highlights the ecological relevance of drought in aseasonal tropical rainforests.</title>
        <authorList>
            <person name="Ng K.K.S."/>
            <person name="Kobayashi M.J."/>
            <person name="Fawcett J.A."/>
            <person name="Hatakeyama M."/>
            <person name="Paape T."/>
            <person name="Ng C.H."/>
            <person name="Ang C.C."/>
            <person name="Tnah L.H."/>
            <person name="Lee C.T."/>
            <person name="Nishiyama T."/>
            <person name="Sese J."/>
            <person name="O'Brien M.J."/>
            <person name="Copetti D."/>
            <person name="Mohd Noor M.I."/>
            <person name="Ong R.C."/>
            <person name="Putra M."/>
            <person name="Sireger I.Z."/>
            <person name="Indrioko S."/>
            <person name="Kosugi Y."/>
            <person name="Izuno A."/>
            <person name="Isagi Y."/>
            <person name="Lee S.L."/>
            <person name="Shimizu K.K."/>
        </authorList>
    </citation>
    <scope>NUCLEOTIDE SEQUENCE [LARGE SCALE GENOMIC DNA]</scope>
    <source>
        <strain evidence="10">214</strain>
    </source>
</reference>
<protein>
    <recommendedName>
        <fullName evidence="12">PSII-K</fullName>
    </recommendedName>
</protein>
<keyword evidence="7 9" id="KW-0472">Membrane</keyword>
<evidence type="ECO:0008006" key="12">
    <source>
        <dbReference type="Google" id="ProtNLM"/>
    </source>
</evidence>
<evidence type="ECO:0000256" key="5">
    <source>
        <dbReference type="ARBA" id="ARBA00022989"/>
    </source>
</evidence>
<dbReference type="Pfam" id="PF02533">
    <property type="entry name" value="PsbK"/>
    <property type="match status" value="1"/>
</dbReference>
<keyword evidence="11" id="KW-1185">Reference proteome</keyword>
<evidence type="ECO:0000256" key="6">
    <source>
        <dbReference type="ARBA" id="ARBA00023078"/>
    </source>
</evidence>
<dbReference type="GO" id="GO:0005737">
    <property type="term" value="C:cytoplasm"/>
    <property type="evidence" value="ECO:0007669"/>
    <property type="project" value="UniProtKB-ARBA"/>
</dbReference>
<keyword evidence="4 9" id="KW-0812">Transmembrane</keyword>
<keyword evidence="2" id="KW-0674">Reaction center</keyword>
<dbReference type="GO" id="GO:0015979">
    <property type="term" value="P:photosynthesis"/>
    <property type="evidence" value="ECO:0007669"/>
    <property type="project" value="UniProtKB-KW"/>
</dbReference>
<comment type="caution">
    <text evidence="10">The sequence shown here is derived from an EMBL/GenBank/DDBJ whole genome shotgun (WGS) entry which is preliminary data.</text>
</comment>
<dbReference type="SUPFAM" id="SSF161037">
    <property type="entry name" value="Photosystem II reaction center protein K, PsbK"/>
    <property type="match status" value="1"/>
</dbReference>
<comment type="subcellular location">
    <subcellularLocation>
        <location evidence="1">Membrane</location>
        <topology evidence="1">Single-pass membrane protein</topology>
    </subcellularLocation>
</comment>
<dbReference type="InterPro" id="IPR037270">
    <property type="entry name" value="PSII_PsbK_sf"/>
</dbReference>
<feature type="transmembrane region" description="Helical" evidence="9">
    <location>
        <begin position="39"/>
        <end position="60"/>
    </location>
</feature>
<dbReference type="AlphaFoldDB" id="A0AAV5J7Q0"/>
<evidence type="ECO:0000313" key="11">
    <source>
        <dbReference type="Proteomes" id="UP001054252"/>
    </source>
</evidence>
<evidence type="ECO:0000256" key="8">
    <source>
        <dbReference type="ARBA" id="ARBA00023276"/>
    </source>
</evidence>
<keyword evidence="3" id="KW-0602">Photosynthesis</keyword>
<evidence type="ECO:0000256" key="1">
    <source>
        <dbReference type="ARBA" id="ARBA00004167"/>
    </source>
</evidence>
<feature type="transmembrane region" description="Helical" evidence="9">
    <location>
        <begin position="7"/>
        <end position="27"/>
    </location>
</feature>
<keyword evidence="5 9" id="KW-1133">Transmembrane helix</keyword>
<dbReference type="InterPro" id="IPR003687">
    <property type="entry name" value="PSII_PsbK"/>
</dbReference>
<gene>
    <name evidence="10" type="ORF">SLEP1_g18709</name>
</gene>
<evidence type="ECO:0000313" key="10">
    <source>
        <dbReference type="EMBL" id="GKV06890.1"/>
    </source>
</evidence>
<proteinExistence type="predicted"/>
<organism evidence="10 11">
    <name type="scientific">Rubroshorea leprosula</name>
    <dbReference type="NCBI Taxonomy" id="152421"/>
    <lineage>
        <taxon>Eukaryota</taxon>
        <taxon>Viridiplantae</taxon>
        <taxon>Streptophyta</taxon>
        <taxon>Embryophyta</taxon>
        <taxon>Tracheophyta</taxon>
        <taxon>Spermatophyta</taxon>
        <taxon>Magnoliopsida</taxon>
        <taxon>eudicotyledons</taxon>
        <taxon>Gunneridae</taxon>
        <taxon>Pentapetalae</taxon>
        <taxon>rosids</taxon>
        <taxon>malvids</taxon>
        <taxon>Malvales</taxon>
        <taxon>Dipterocarpaceae</taxon>
        <taxon>Rubroshorea</taxon>
    </lineage>
</organism>
<keyword evidence="8" id="KW-0604">Photosystem II</keyword>
<sequence length="61" mass="7031">MINIFNLIYICFNSAIFSNNFLFTKLSEAHAFLNPIVDVMPAILVLFLFLAFVWQAAISFR</sequence>
<evidence type="ECO:0000256" key="3">
    <source>
        <dbReference type="ARBA" id="ARBA00022531"/>
    </source>
</evidence>
<dbReference type="PANTHER" id="PTHR35325">
    <property type="match status" value="1"/>
</dbReference>
<accession>A0AAV5J7Q0</accession>
<evidence type="ECO:0000256" key="9">
    <source>
        <dbReference type="SAM" id="Phobius"/>
    </source>
</evidence>
<evidence type="ECO:0000256" key="4">
    <source>
        <dbReference type="ARBA" id="ARBA00022692"/>
    </source>
</evidence>
<dbReference type="Proteomes" id="UP001054252">
    <property type="component" value="Unassembled WGS sequence"/>
</dbReference>
<keyword evidence="6" id="KW-0793">Thylakoid</keyword>
<evidence type="ECO:0000256" key="2">
    <source>
        <dbReference type="ARBA" id="ARBA00022469"/>
    </source>
</evidence>
<name>A0AAV5J7Q0_9ROSI</name>
<evidence type="ECO:0000256" key="7">
    <source>
        <dbReference type="ARBA" id="ARBA00023136"/>
    </source>
</evidence>
<dbReference type="GO" id="GO:0009539">
    <property type="term" value="C:photosystem II reaction center"/>
    <property type="evidence" value="ECO:0007669"/>
    <property type="project" value="InterPro"/>
</dbReference>
<dbReference type="EMBL" id="BPVZ01000026">
    <property type="protein sequence ID" value="GKV06890.1"/>
    <property type="molecule type" value="Genomic_DNA"/>
</dbReference>
<dbReference type="PANTHER" id="PTHR35325:SF1">
    <property type="entry name" value="PHOTOSYSTEM II REACTION CENTER PROTEIN K"/>
    <property type="match status" value="1"/>
</dbReference>